<dbReference type="Proteomes" id="UP001362999">
    <property type="component" value="Unassembled WGS sequence"/>
</dbReference>
<evidence type="ECO:0000256" key="1">
    <source>
        <dbReference type="ARBA" id="ARBA00005234"/>
    </source>
</evidence>
<gene>
    <name evidence="5" type="ORF">R3P38DRAFT_3267723</name>
</gene>
<evidence type="ECO:0000256" key="3">
    <source>
        <dbReference type="ARBA" id="ARBA00022801"/>
    </source>
</evidence>
<dbReference type="Gene3D" id="3.40.395.10">
    <property type="entry name" value="Adenoviral Proteinase, Chain A"/>
    <property type="match status" value="1"/>
</dbReference>
<evidence type="ECO:0000313" key="5">
    <source>
        <dbReference type="EMBL" id="KAK7027623.1"/>
    </source>
</evidence>
<dbReference type="InterPro" id="IPR003653">
    <property type="entry name" value="Peptidase_C48_C"/>
</dbReference>
<organism evidence="5 6">
    <name type="scientific">Favolaschia claudopus</name>
    <dbReference type="NCBI Taxonomy" id="2862362"/>
    <lineage>
        <taxon>Eukaryota</taxon>
        <taxon>Fungi</taxon>
        <taxon>Dikarya</taxon>
        <taxon>Basidiomycota</taxon>
        <taxon>Agaricomycotina</taxon>
        <taxon>Agaricomycetes</taxon>
        <taxon>Agaricomycetidae</taxon>
        <taxon>Agaricales</taxon>
        <taxon>Marasmiineae</taxon>
        <taxon>Mycenaceae</taxon>
        <taxon>Favolaschia</taxon>
    </lineage>
</organism>
<comment type="similarity">
    <text evidence="1">Belongs to the peptidase C48 family.</text>
</comment>
<dbReference type="SUPFAM" id="SSF54001">
    <property type="entry name" value="Cysteine proteinases"/>
    <property type="match status" value="1"/>
</dbReference>
<keyword evidence="2" id="KW-0645">Protease</keyword>
<dbReference type="InterPro" id="IPR038765">
    <property type="entry name" value="Papain-like_cys_pep_sf"/>
</dbReference>
<accession>A0AAW0BMJ1</accession>
<dbReference type="AlphaFoldDB" id="A0AAW0BMJ1"/>
<comment type="caution">
    <text evidence="5">The sequence shown here is derived from an EMBL/GenBank/DDBJ whole genome shotgun (WGS) entry which is preliminary data.</text>
</comment>
<dbReference type="GO" id="GO:0019783">
    <property type="term" value="F:ubiquitin-like protein peptidase activity"/>
    <property type="evidence" value="ECO:0007669"/>
    <property type="project" value="UniProtKB-ARBA"/>
</dbReference>
<evidence type="ECO:0000259" key="4">
    <source>
        <dbReference type="PROSITE" id="PS50600"/>
    </source>
</evidence>
<dbReference type="GO" id="GO:0006508">
    <property type="term" value="P:proteolysis"/>
    <property type="evidence" value="ECO:0007669"/>
    <property type="project" value="UniProtKB-KW"/>
</dbReference>
<dbReference type="GO" id="GO:0008234">
    <property type="term" value="F:cysteine-type peptidase activity"/>
    <property type="evidence" value="ECO:0007669"/>
    <property type="project" value="InterPro"/>
</dbReference>
<keyword evidence="6" id="KW-1185">Reference proteome</keyword>
<protein>
    <recommendedName>
        <fullName evidence="4">Ubiquitin-like protease family profile domain-containing protein</fullName>
    </recommendedName>
</protein>
<evidence type="ECO:0000256" key="2">
    <source>
        <dbReference type="ARBA" id="ARBA00022670"/>
    </source>
</evidence>
<reference evidence="5 6" key="1">
    <citation type="journal article" date="2024" name="J Genomics">
        <title>Draft genome sequencing and assembly of Favolaschia claudopus CIRM-BRFM 2984 isolated from oak limbs.</title>
        <authorList>
            <person name="Navarro D."/>
            <person name="Drula E."/>
            <person name="Chaduli D."/>
            <person name="Cazenave R."/>
            <person name="Ahrendt S."/>
            <person name="Wang J."/>
            <person name="Lipzen A."/>
            <person name="Daum C."/>
            <person name="Barry K."/>
            <person name="Grigoriev I.V."/>
            <person name="Favel A."/>
            <person name="Rosso M.N."/>
            <person name="Martin F."/>
        </authorList>
    </citation>
    <scope>NUCLEOTIDE SEQUENCE [LARGE SCALE GENOMIC DNA]</scope>
    <source>
        <strain evidence="5 6">CIRM-BRFM 2984</strain>
    </source>
</reference>
<dbReference type="EMBL" id="JAWWNJ010000029">
    <property type="protein sequence ID" value="KAK7027623.1"/>
    <property type="molecule type" value="Genomic_DNA"/>
</dbReference>
<sequence length="706" mass="78679">MLSPFLSSFPPPCLPTPSLAQDHPALSFLYVRDRRALSHIKPHLPAAPHPYCHGHQSSAIQAGFSSTPAMSPTFEHRPHDTNPAFTQVCHDAQFTNANYLKTLTSTLLPTQPAVLPALISTSTTPTLMVLATHPAVSSASAPLCQRPGVLPVPADLCGCHSALRLAITVHPGGNPADSRPHCRHTHILNVLRNDPTLHEDVWITPSEGPIPRWLNDQDVRDGIRSLHVLDRCAEEVVRLNMERDNLRRWLSQEKDVVTRSLETIHNTSESWLRFFLLQRAGEIDDLRRSWTPFLQHKDIGSRPISMSSVASVASATSVDRRVTPVTPSAAAFVSHSVSHPAPPLPAAISNPRANAVSHVLVDDHAFSTSLPVLRGRGQVSIVVEEDELFDNVEDDAEGLLAIGTDLGDISDEEQIQIIEEVLDNSDDEEEVVETSGAEPTADVLEIQWEFKRTNNIDSSFIRELDIRNNSLVSTAGNFTHFVVRNNNRRPLSIAVEDLLPFTLRNGLLNNFGLNGVAASLHNLFSAPYSPFKTSADRCALFTTHDLPKVHYKGSDPDIWRHISPTEYWNKPVWLIPIHRKQQEHWVLAIVVVPTRQLLFFDSFSSSGGWRQDLGDVMILITRLVALANRNSHPLHVSTEDPEEKWVARPLFKLGEARQHNNHDCGLWVLSMMAAFMRGDEDTALVDADMPWVRHVFRRHIETLPIS</sequence>
<feature type="domain" description="Ubiquitin-like protease family profile" evidence="4">
    <location>
        <begin position="491"/>
        <end position="675"/>
    </location>
</feature>
<keyword evidence="3" id="KW-0378">Hydrolase</keyword>
<evidence type="ECO:0000313" key="6">
    <source>
        <dbReference type="Proteomes" id="UP001362999"/>
    </source>
</evidence>
<dbReference type="Pfam" id="PF02902">
    <property type="entry name" value="Peptidase_C48"/>
    <property type="match status" value="1"/>
</dbReference>
<proteinExistence type="inferred from homology"/>
<dbReference type="PROSITE" id="PS50600">
    <property type="entry name" value="ULP_PROTEASE"/>
    <property type="match status" value="1"/>
</dbReference>
<name>A0AAW0BMJ1_9AGAR</name>